<dbReference type="GO" id="GO:0004252">
    <property type="term" value="F:serine-type endopeptidase activity"/>
    <property type="evidence" value="ECO:0007669"/>
    <property type="project" value="InterPro"/>
</dbReference>
<dbReference type="Proteomes" id="UP000294772">
    <property type="component" value="Unassembled WGS sequence"/>
</dbReference>
<name>A0AA46DC43_9BURK</name>
<proteinExistence type="predicted"/>
<reference evidence="1 2" key="1">
    <citation type="submission" date="2019-03" db="EMBL/GenBank/DDBJ databases">
        <title>Genomic Encyclopedia of Type Strains, Phase IV (KMG-IV): sequencing the most valuable type-strain genomes for metagenomic binning, comparative biology and taxonomic classification.</title>
        <authorList>
            <person name="Goeker M."/>
        </authorList>
    </citation>
    <scope>NUCLEOTIDE SEQUENCE [LARGE SCALE GENOMIC DNA]</scope>
    <source>
        <strain evidence="1 2">DSM 15264</strain>
    </source>
</reference>
<organism evidence="1 2">
    <name type="scientific">Caldimonas thermodepolymerans</name>
    <dbReference type="NCBI Taxonomy" id="215580"/>
    <lineage>
        <taxon>Bacteria</taxon>
        <taxon>Pseudomonadati</taxon>
        <taxon>Pseudomonadota</taxon>
        <taxon>Betaproteobacteria</taxon>
        <taxon>Burkholderiales</taxon>
        <taxon>Sphaerotilaceae</taxon>
        <taxon>Caldimonas</taxon>
    </lineage>
</organism>
<dbReference type="AlphaFoldDB" id="A0AA46DC43"/>
<dbReference type="SUPFAM" id="SSF50494">
    <property type="entry name" value="Trypsin-like serine proteases"/>
    <property type="match status" value="1"/>
</dbReference>
<dbReference type="Gene3D" id="2.40.10.120">
    <property type="match status" value="1"/>
</dbReference>
<comment type="caution">
    <text evidence="1">The sequence shown here is derived from an EMBL/GenBank/DDBJ whole genome shotgun (WGS) entry which is preliminary data.</text>
</comment>
<gene>
    <name evidence="1" type="ORF">EV676_10743</name>
</gene>
<evidence type="ECO:0000313" key="1">
    <source>
        <dbReference type="EMBL" id="TCP06172.1"/>
    </source>
</evidence>
<dbReference type="Pfam" id="PF13365">
    <property type="entry name" value="Trypsin_2"/>
    <property type="match status" value="1"/>
</dbReference>
<sequence length="466" mass="51461">MARMSVDLSCLRAPDRRPHRWWGLLAWLPLAAALAQPAPVPPAASEAGAAPVPMQPAPPVSASAQRLYERTRAQLVQVRTLLKGQASQSTVGSAFLVSGGGHLITNYHVVSQVALQPQRYRLVYTTADGQEGPLELLAFDAIHDLALVRAADGGLAGRKPLAFRPASQGLAKGERIYSLGNPLDVGFAVLEGNYNGLVERSFYPNIFFAGALNPGMSGGPALDEDGRVIGVNVATRRDGQQVSFLVPAEFAQQLLERSRDATPLTQPVYPQLTEQLLRHQQLLVERFLQQPWRPAGHPRYAIPVPQESFMRCWGTTTPADTKGLEFERSDCQMDTHIFITDWLHTGGIAVRHEAYDGRKLGRWRFASMYSRSFANESFPERTTRHRTAAQCRERFVDRDGLPLRAVVCISAYRKLRGLYDLSVLVATLDHPTMGVQGRFDARGVDYANALKLTEHYLAGYAWTGSH</sequence>
<dbReference type="InterPro" id="IPR009003">
    <property type="entry name" value="Peptidase_S1_PA"/>
</dbReference>
<dbReference type="PANTHER" id="PTHR43019">
    <property type="entry name" value="SERINE ENDOPROTEASE DEGS"/>
    <property type="match status" value="1"/>
</dbReference>
<accession>A0AA46DC43</accession>
<evidence type="ECO:0000313" key="2">
    <source>
        <dbReference type="Proteomes" id="UP000294772"/>
    </source>
</evidence>
<dbReference type="InterPro" id="IPR001940">
    <property type="entry name" value="Peptidase_S1C"/>
</dbReference>
<dbReference type="EMBL" id="SLXF01000007">
    <property type="protein sequence ID" value="TCP06172.1"/>
    <property type="molecule type" value="Genomic_DNA"/>
</dbReference>
<dbReference type="PRINTS" id="PR00834">
    <property type="entry name" value="PROTEASES2C"/>
</dbReference>
<dbReference type="PANTHER" id="PTHR43019:SF23">
    <property type="entry name" value="PROTEASE DO-LIKE 5, CHLOROPLASTIC"/>
    <property type="match status" value="1"/>
</dbReference>
<protein>
    <submittedName>
        <fullName evidence="1">Trypsin-like peptidase</fullName>
    </submittedName>
</protein>
<dbReference type="GO" id="GO:0006508">
    <property type="term" value="P:proteolysis"/>
    <property type="evidence" value="ECO:0007669"/>
    <property type="project" value="InterPro"/>
</dbReference>